<dbReference type="PANTHER" id="PTHR15020:SF11">
    <property type="entry name" value="OS06G0360300 PROTEIN"/>
    <property type="match status" value="1"/>
</dbReference>
<dbReference type="Pfam" id="PF13460">
    <property type="entry name" value="NAD_binding_10"/>
    <property type="match status" value="1"/>
</dbReference>
<feature type="compositionally biased region" description="Low complexity" evidence="1">
    <location>
        <begin position="88"/>
        <end position="99"/>
    </location>
</feature>
<dbReference type="AlphaFoldDB" id="A0A7S1T9G3"/>
<evidence type="ECO:0000259" key="2">
    <source>
        <dbReference type="Pfam" id="PF13460"/>
    </source>
</evidence>
<feature type="region of interest" description="Disordered" evidence="1">
    <location>
        <begin position="26"/>
        <end position="51"/>
    </location>
</feature>
<organism evidence="3">
    <name type="scientific">Tetraselmis chuii</name>
    <dbReference type="NCBI Taxonomy" id="63592"/>
    <lineage>
        <taxon>Eukaryota</taxon>
        <taxon>Viridiplantae</taxon>
        <taxon>Chlorophyta</taxon>
        <taxon>core chlorophytes</taxon>
        <taxon>Chlorodendrophyceae</taxon>
        <taxon>Chlorodendrales</taxon>
        <taxon>Chlorodendraceae</taxon>
        <taxon>Tetraselmis</taxon>
    </lineage>
</organism>
<feature type="region of interest" description="Disordered" evidence="1">
    <location>
        <begin position="63"/>
        <end position="112"/>
    </location>
</feature>
<reference evidence="3" key="1">
    <citation type="submission" date="2021-01" db="EMBL/GenBank/DDBJ databases">
        <authorList>
            <person name="Corre E."/>
            <person name="Pelletier E."/>
            <person name="Niang G."/>
            <person name="Scheremetjew M."/>
            <person name="Finn R."/>
            <person name="Kale V."/>
            <person name="Holt S."/>
            <person name="Cochrane G."/>
            <person name="Meng A."/>
            <person name="Brown T."/>
            <person name="Cohen L."/>
        </authorList>
    </citation>
    <scope>NUCLEOTIDE SEQUENCE</scope>
    <source>
        <strain evidence="3">PLY429</strain>
    </source>
</reference>
<feature type="domain" description="NAD(P)-binding" evidence="2">
    <location>
        <begin position="137"/>
        <end position="348"/>
    </location>
</feature>
<dbReference type="EMBL" id="HBGG01042891">
    <property type="protein sequence ID" value="CAD9229230.1"/>
    <property type="molecule type" value="Transcribed_RNA"/>
</dbReference>
<evidence type="ECO:0000313" key="3">
    <source>
        <dbReference type="EMBL" id="CAD9229230.1"/>
    </source>
</evidence>
<accession>A0A7S1T9G3</accession>
<dbReference type="Gene3D" id="3.40.50.720">
    <property type="entry name" value="NAD(P)-binding Rossmann-like Domain"/>
    <property type="match status" value="1"/>
</dbReference>
<feature type="region of interest" description="Disordered" evidence="1">
    <location>
        <begin position="440"/>
        <end position="466"/>
    </location>
</feature>
<name>A0A7S1T9G3_9CHLO</name>
<protein>
    <recommendedName>
        <fullName evidence="2">NAD(P)-binding domain-containing protein</fullName>
    </recommendedName>
</protein>
<dbReference type="InterPro" id="IPR036291">
    <property type="entry name" value="NAD(P)-bd_dom_sf"/>
</dbReference>
<dbReference type="InterPro" id="IPR016040">
    <property type="entry name" value="NAD(P)-bd_dom"/>
</dbReference>
<evidence type="ECO:0000256" key="1">
    <source>
        <dbReference type="SAM" id="MobiDB-lite"/>
    </source>
</evidence>
<sequence length="466" mass="50514">MSCRLCNQHCAVSSPQLRVHSRYQITAARHDQRSPPPRINKLRSMSPRPCSAVRQPTLGAARCHRANQSRRPISGINTAPRHSESALRLRSTRSVRTSLQQPLSSRGSRYGRAHPGRDVVVKAGFGENVDGVVVVFGASGRIGRLCVTRLLEDPAVREVRAVVRDRAKALEALPGAEAEPRVVLQVADLGRAADVRSACEGASAAIWCVSLEENRPSPIDLIKGALRMSTPKATVDLILEQLLDLEQDTCLALLSSAAVTRPAWSKEKKATFNSVVDIPIVRLNPFGTLDKQREQEQRVRESGVPYAIVRPVGLNSDWAPGRPVLSQGDVAVGRVNRQDVADVLISAALSEEARGKTFEVITLAGYAPPADRLEAAFSRLFTDEDREDAGEDLGFGSSGADTAGEVAVLAQFNVMQQLLPGAIQDPTKLEMGRTYEEVDAGSVNRRKGAAPTTRERSLAAGIRRRN</sequence>
<proteinExistence type="predicted"/>
<dbReference type="SUPFAM" id="SSF51735">
    <property type="entry name" value="NAD(P)-binding Rossmann-fold domains"/>
    <property type="match status" value="1"/>
</dbReference>
<gene>
    <name evidence="3" type="ORF">TCHU04912_LOCUS22156</name>
</gene>
<dbReference type="PANTHER" id="PTHR15020">
    <property type="entry name" value="FLAVIN REDUCTASE-RELATED"/>
    <property type="match status" value="1"/>
</dbReference>